<evidence type="ECO:0000256" key="8">
    <source>
        <dbReference type="ARBA" id="ARBA00022839"/>
    </source>
</evidence>
<reference evidence="14" key="1">
    <citation type="submission" date="2025-08" db="UniProtKB">
        <authorList>
            <consortium name="RefSeq"/>
        </authorList>
    </citation>
    <scope>IDENTIFICATION</scope>
</reference>
<dbReference type="InterPro" id="IPR046938">
    <property type="entry name" value="DNA_clamp_sf"/>
</dbReference>
<dbReference type="PANTHER" id="PTHR15237">
    <property type="entry name" value="DNA REPAIR PROTEIN RAD9"/>
    <property type="match status" value="1"/>
</dbReference>
<dbReference type="GO" id="GO:0006281">
    <property type="term" value="P:DNA repair"/>
    <property type="evidence" value="ECO:0007669"/>
    <property type="project" value="UniProtKB-UniRule"/>
</dbReference>
<evidence type="ECO:0000256" key="12">
    <source>
        <dbReference type="SAM" id="MobiDB-lite"/>
    </source>
</evidence>
<evidence type="ECO:0000256" key="5">
    <source>
        <dbReference type="ARBA" id="ARBA00022722"/>
    </source>
</evidence>
<dbReference type="SUPFAM" id="SSF55979">
    <property type="entry name" value="DNA clamp"/>
    <property type="match status" value="1"/>
</dbReference>
<keyword evidence="7" id="KW-0378">Hydrolase</keyword>
<dbReference type="RefSeq" id="XP_007942888.1">
    <property type="nucleotide sequence ID" value="XM_007944697.1"/>
</dbReference>
<gene>
    <name evidence="14" type="primary">RAD9A</name>
</gene>
<dbReference type="CTD" id="5883"/>
<name>A0A8B7A4K6_ORYAF</name>
<comment type="catalytic activity">
    <reaction evidence="1">
        <text>Exonucleolytic cleavage in the 3'- to 5'-direction to yield nucleoside 5'-phosphates.</text>
        <dbReference type="EC" id="3.1.11.2"/>
    </reaction>
</comment>
<dbReference type="GO" id="GO:0031573">
    <property type="term" value="P:mitotic intra-S DNA damage checkpoint signaling"/>
    <property type="evidence" value="ECO:0007669"/>
    <property type="project" value="TreeGrafter"/>
</dbReference>
<accession>A0A8B7A4K6</accession>
<keyword evidence="6" id="KW-0227">DNA damage</keyword>
<keyword evidence="8" id="KW-0269">Exonuclease</keyword>
<feature type="region of interest" description="Disordered" evidence="12">
    <location>
        <begin position="314"/>
        <end position="388"/>
    </location>
</feature>
<organism evidence="13 14">
    <name type="scientific">Orycteropus afer afer</name>
    <dbReference type="NCBI Taxonomy" id="1230840"/>
    <lineage>
        <taxon>Eukaryota</taxon>
        <taxon>Metazoa</taxon>
        <taxon>Chordata</taxon>
        <taxon>Craniata</taxon>
        <taxon>Vertebrata</taxon>
        <taxon>Euteleostomi</taxon>
        <taxon>Mammalia</taxon>
        <taxon>Eutheria</taxon>
        <taxon>Afrotheria</taxon>
        <taxon>Tubulidentata</taxon>
        <taxon>Orycteropodidae</taxon>
        <taxon>Orycteropus</taxon>
    </lineage>
</organism>
<evidence type="ECO:0000256" key="10">
    <source>
        <dbReference type="ARBA" id="ARBA00059283"/>
    </source>
</evidence>
<feature type="compositionally biased region" description="Pro residues" evidence="12">
    <location>
        <begin position="324"/>
        <end position="334"/>
    </location>
</feature>
<feature type="region of interest" description="Disordered" evidence="12">
    <location>
        <begin position="266"/>
        <end position="297"/>
    </location>
</feature>
<dbReference type="Proteomes" id="UP000694850">
    <property type="component" value="Unplaced"/>
</dbReference>
<evidence type="ECO:0000256" key="3">
    <source>
        <dbReference type="ARBA" id="ARBA00008494"/>
    </source>
</evidence>
<dbReference type="Gene3D" id="3.70.10.10">
    <property type="match status" value="1"/>
</dbReference>
<dbReference type="PANTHER" id="PTHR15237:SF1">
    <property type="entry name" value="CELL CYCLE CHECKPOINT CONTROL PROTEIN RAD9A"/>
    <property type="match status" value="1"/>
</dbReference>
<evidence type="ECO:0000256" key="11">
    <source>
        <dbReference type="PIRNR" id="PIRNR009303"/>
    </source>
</evidence>
<dbReference type="GO" id="GO:0030896">
    <property type="term" value="C:checkpoint clamp complex"/>
    <property type="evidence" value="ECO:0007669"/>
    <property type="project" value="UniProtKB-UniRule"/>
</dbReference>
<evidence type="ECO:0000313" key="13">
    <source>
        <dbReference type="Proteomes" id="UP000694850"/>
    </source>
</evidence>
<evidence type="ECO:0000256" key="6">
    <source>
        <dbReference type="ARBA" id="ARBA00022763"/>
    </source>
</evidence>
<dbReference type="InterPro" id="IPR007268">
    <property type="entry name" value="Rad9/Ddc1"/>
</dbReference>
<dbReference type="InterPro" id="IPR026584">
    <property type="entry name" value="Rad9"/>
</dbReference>
<keyword evidence="13" id="KW-1185">Reference proteome</keyword>
<sequence length="388" mass="42241">MRCLVTGGNVKVLGKAVHSLSRIGDELYLELLHDGLSLRTVNSSRSAYACFLFAPLFFQQYQVAPPNQDPVRCKILMKSFLSVFRSLVTLERTVEKCCISLNGRSSRLVVQLHCKYGVRKIHNLSFQDCESLQAVFDPASCPHVLRAPARVLGEAVLPFPPALAEVTLGVGRGHRVILRSYQEEEADSDIRAMVTEMSIGKEDFQQLQAQEGVAITFCLKEFRGLLSFAESANLSLSMHFDTPGRPAIFTVEDTLLDGHFVLATLSEPDPQSQDLGSLQPCRPQPPLQAHSTPHLDDFTNDDIDSYMIAMETTVGSEGSRAPPLLSPGPQPSCSPGPNSEEDEAEPSTVPGTPPPKKFRSLFFGSILAPAHSPQGPSPVLAEDSEGEG</sequence>
<evidence type="ECO:0000256" key="7">
    <source>
        <dbReference type="ARBA" id="ARBA00022801"/>
    </source>
</evidence>
<proteinExistence type="inferred from homology"/>
<keyword evidence="5" id="KW-0540">Nuclease</keyword>
<comment type="function">
    <text evidence="10">Component of the 9-1-1 cell-cycle checkpoint response complex that plays a major role in DNA repair. The 9-1-1 complex is recruited to DNA lesion upon damage by the RAD17-replication factor C (RFC) clamp loader complex. Acts then as a sliding clamp platform on DNA for several proteins involved in long-patch base excision repair (LP-BER). The 9-1-1 complex stimulates DNA polymerase beta (POLB) activity by increasing its affinity for the 3'-OH end of the primer-template and stabilizes POLB to those sites where LP-BER proceeds; endonuclease FEN1 cleavage activity on substrates with double, nick, or gap flaps of distinct sequences and lengths; and DNA ligase I (LIG1) on long-patch base excision repair substrates. The 9-1-1 complex is necessary for the recruitment of RHNO1 to sites of double-stranded breaks (DSB) occurring during the S phase. RAD9A possesses 3'-&gt;5' double stranded DNA exonuclease activity.</text>
</comment>
<protein>
    <recommendedName>
        <fullName evidence="11">Cell cycle checkpoint control protein</fullName>
    </recommendedName>
</protein>
<keyword evidence="9" id="KW-0539">Nucleus</keyword>
<dbReference type="AlphaFoldDB" id="A0A8B7A4K6"/>
<dbReference type="GO" id="GO:0008311">
    <property type="term" value="F:double-stranded DNA 3'-5' DNA exonuclease activity"/>
    <property type="evidence" value="ECO:0007669"/>
    <property type="project" value="UniProtKB-EC"/>
</dbReference>
<keyword evidence="4" id="KW-0597">Phosphoprotein</keyword>
<evidence type="ECO:0000256" key="9">
    <source>
        <dbReference type="ARBA" id="ARBA00023242"/>
    </source>
</evidence>
<dbReference type="CDD" id="cd00577">
    <property type="entry name" value="PCNA"/>
    <property type="match status" value="1"/>
</dbReference>
<dbReference type="GO" id="GO:0000076">
    <property type="term" value="P:DNA replication checkpoint signaling"/>
    <property type="evidence" value="ECO:0007669"/>
    <property type="project" value="TreeGrafter"/>
</dbReference>
<dbReference type="FunFam" id="3.70.10.10:FF:000005">
    <property type="entry name" value="Cell cycle checkpoint control protein"/>
    <property type="match status" value="1"/>
</dbReference>
<dbReference type="OrthoDB" id="60092at2759"/>
<dbReference type="PIRSF" id="PIRSF009303">
    <property type="entry name" value="Cell_cycle_RAD9"/>
    <property type="match status" value="1"/>
</dbReference>
<dbReference type="GeneID" id="103200251"/>
<evidence type="ECO:0000256" key="2">
    <source>
        <dbReference type="ARBA" id="ARBA00004123"/>
    </source>
</evidence>
<dbReference type="Pfam" id="PF04139">
    <property type="entry name" value="Rad9"/>
    <property type="match status" value="1"/>
</dbReference>
<evidence type="ECO:0000256" key="4">
    <source>
        <dbReference type="ARBA" id="ARBA00022553"/>
    </source>
</evidence>
<dbReference type="GO" id="GO:0071479">
    <property type="term" value="P:cellular response to ionizing radiation"/>
    <property type="evidence" value="ECO:0007669"/>
    <property type="project" value="TreeGrafter"/>
</dbReference>
<comment type="similarity">
    <text evidence="3 11">Belongs to the rad9 family.</text>
</comment>
<evidence type="ECO:0000256" key="1">
    <source>
        <dbReference type="ARBA" id="ARBA00000493"/>
    </source>
</evidence>
<evidence type="ECO:0000313" key="14">
    <source>
        <dbReference type="RefSeq" id="XP_007942888.1"/>
    </source>
</evidence>
<comment type="subcellular location">
    <subcellularLocation>
        <location evidence="2">Nucleus</location>
    </subcellularLocation>
</comment>